<dbReference type="InterPro" id="IPR006671">
    <property type="entry name" value="Cyclin_N"/>
</dbReference>
<feature type="domain" description="Cyclin N-terminal" evidence="2">
    <location>
        <begin position="218"/>
        <end position="274"/>
    </location>
</feature>
<feature type="region of interest" description="Disordered" evidence="1">
    <location>
        <begin position="501"/>
        <end position="526"/>
    </location>
</feature>
<dbReference type="InterPro" id="IPR036915">
    <property type="entry name" value="Cyclin-like_sf"/>
</dbReference>
<name>A0ABD3PEC8_9STRA</name>
<organism evidence="3 4">
    <name type="scientific">Stephanodiscus triporus</name>
    <dbReference type="NCBI Taxonomy" id="2934178"/>
    <lineage>
        <taxon>Eukaryota</taxon>
        <taxon>Sar</taxon>
        <taxon>Stramenopiles</taxon>
        <taxon>Ochrophyta</taxon>
        <taxon>Bacillariophyta</taxon>
        <taxon>Coscinodiscophyceae</taxon>
        <taxon>Thalassiosirophycidae</taxon>
        <taxon>Stephanodiscales</taxon>
        <taxon>Stephanodiscaceae</taxon>
        <taxon>Stephanodiscus</taxon>
    </lineage>
</organism>
<feature type="region of interest" description="Disordered" evidence="1">
    <location>
        <begin position="423"/>
        <end position="448"/>
    </location>
</feature>
<proteinExistence type="predicted"/>
<gene>
    <name evidence="3" type="ORF">ACHAW5_007942</name>
</gene>
<dbReference type="Pfam" id="PF00134">
    <property type="entry name" value="Cyclin_N"/>
    <property type="match status" value="1"/>
</dbReference>
<evidence type="ECO:0000313" key="4">
    <source>
        <dbReference type="Proteomes" id="UP001530315"/>
    </source>
</evidence>
<comment type="caution">
    <text evidence="3">The sequence shown here is derived from an EMBL/GenBank/DDBJ whole genome shotgun (WGS) entry which is preliminary data.</text>
</comment>
<sequence length="541" mass="59632">MFVYQDAAAAVAMQEIEVINMDDGEDNVTTTSISSPPSMVSTLPSLHAQQTTSSFDHYRMPESSPALDALVAMLANERMLPAMDHKARSSIDATPISISSATATPADAALRTAAREREDISDPVNDCDRTKMCDWYYEMSDFLKIDWATASRSLSLLDRFIAAPVHRMVRTASSYPSLITSSSSSLSSSSASMPDGEDLQQDRPYNVAGVVIAASRIRDEYQLAALTALFLSIKLFERLNIQPEHVGYLSRGRYTSGEVMKMELVILHALEWRVCCAEKFDFVEAYLDVMLPEKHVGDPYHHTLLSSIKDLSNLQVKMSDFESSFSKQRPSLVAFASVINAFDMRKDEMSNFDQHYFLQSARGLMARMDHQEQREELSRTAERLRALVDPPSAARHGSIQYFICGGQSSPSSVDMILHHHETSSCREGGGAGINVDDSSLSSSRTDSQRYAKVSPLDVALESMENLNVARLLCCGSVDRSFHQHTNSTNDRHRVDRCGIIPGKKQQQGHATTSGGSESMAKSHSSPTSISSIIFGATAKKL</sequence>
<evidence type="ECO:0000256" key="1">
    <source>
        <dbReference type="SAM" id="MobiDB-lite"/>
    </source>
</evidence>
<feature type="compositionally biased region" description="Polar residues" evidence="1">
    <location>
        <begin position="504"/>
        <end position="521"/>
    </location>
</feature>
<dbReference type="PANTHER" id="PTHR10177">
    <property type="entry name" value="CYCLINS"/>
    <property type="match status" value="1"/>
</dbReference>
<accession>A0ABD3PEC8</accession>
<dbReference type="AlphaFoldDB" id="A0ABD3PEC8"/>
<evidence type="ECO:0000259" key="2">
    <source>
        <dbReference type="Pfam" id="PF00134"/>
    </source>
</evidence>
<dbReference type="EMBL" id="JALLAZ020000856">
    <property type="protein sequence ID" value="KAL3786044.1"/>
    <property type="molecule type" value="Genomic_DNA"/>
</dbReference>
<protein>
    <recommendedName>
        <fullName evidence="2">Cyclin N-terminal domain-containing protein</fullName>
    </recommendedName>
</protein>
<dbReference type="Proteomes" id="UP001530315">
    <property type="component" value="Unassembled WGS sequence"/>
</dbReference>
<dbReference type="Gene3D" id="1.10.472.10">
    <property type="entry name" value="Cyclin-like"/>
    <property type="match status" value="2"/>
</dbReference>
<feature type="compositionally biased region" description="Low complexity" evidence="1">
    <location>
        <begin position="436"/>
        <end position="445"/>
    </location>
</feature>
<feature type="region of interest" description="Disordered" evidence="1">
    <location>
        <begin position="178"/>
        <end position="200"/>
    </location>
</feature>
<feature type="compositionally biased region" description="Low complexity" evidence="1">
    <location>
        <begin position="178"/>
        <end position="192"/>
    </location>
</feature>
<reference evidence="3 4" key="1">
    <citation type="submission" date="2024-10" db="EMBL/GenBank/DDBJ databases">
        <title>Updated reference genomes for cyclostephanoid diatoms.</title>
        <authorList>
            <person name="Roberts W.R."/>
            <person name="Alverson A.J."/>
        </authorList>
    </citation>
    <scope>NUCLEOTIDE SEQUENCE [LARGE SCALE GENOMIC DNA]</scope>
    <source>
        <strain evidence="3 4">AJA276-08</strain>
    </source>
</reference>
<dbReference type="SUPFAM" id="SSF47954">
    <property type="entry name" value="Cyclin-like"/>
    <property type="match status" value="1"/>
</dbReference>
<keyword evidence="4" id="KW-1185">Reference proteome</keyword>
<evidence type="ECO:0000313" key="3">
    <source>
        <dbReference type="EMBL" id="KAL3786044.1"/>
    </source>
</evidence>
<dbReference type="InterPro" id="IPR039361">
    <property type="entry name" value="Cyclin"/>
</dbReference>